<dbReference type="Gene3D" id="3.40.250.10">
    <property type="entry name" value="Rhodanese-like domain"/>
    <property type="match status" value="1"/>
</dbReference>
<evidence type="ECO:0000256" key="2">
    <source>
        <dbReference type="ARBA" id="ARBA00022490"/>
    </source>
</evidence>
<keyword evidence="9 10" id="KW-0511">Multifunctional enzyme</keyword>
<evidence type="ECO:0000259" key="11">
    <source>
        <dbReference type="PROSITE" id="PS50206"/>
    </source>
</evidence>
<dbReference type="GO" id="GO:0004792">
    <property type="term" value="F:thiosulfate-cyanide sulfurtransferase activity"/>
    <property type="evidence" value="ECO:0007669"/>
    <property type="project" value="TreeGrafter"/>
</dbReference>
<dbReference type="STRING" id="448386.A0A2V3J3H5"/>
<keyword evidence="7 10" id="KW-0862">Zinc</keyword>
<dbReference type="UniPathway" id="UPA00988"/>
<evidence type="ECO:0000256" key="10">
    <source>
        <dbReference type="HAMAP-Rule" id="MF_03049"/>
    </source>
</evidence>
<organism evidence="12 13">
    <name type="scientific">Gracilariopsis chorda</name>
    <dbReference type="NCBI Taxonomy" id="448386"/>
    <lineage>
        <taxon>Eukaryota</taxon>
        <taxon>Rhodophyta</taxon>
        <taxon>Florideophyceae</taxon>
        <taxon>Rhodymeniophycidae</taxon>
        <taxon>Gracilariales</taxon>
        <taxon>Gracilariaceae</taxon>
        <taxon>Gracilariopsis</taxon>
    </lineage>
</organism>
<dbReference type="CDD" id="cd00757">
    <property type="entry name" value="ThiF_MoeB_HesA_family"/>
    <property type="match status" value="1"/>
</dbReference>
<dbReference type="InterPro" id="IPR028885">
    <property type="entry name" value="MOCS3/Uba4"/>
</dbReference>
<dbReference type="EMBL" id="NBIV01000009">
    <property type="protein sequence ID" value="PXF49006.1"/>
    <property type="molecule type" value="Genomic_DNA"/>
</dbReference>
<name>A0A2V3J3H5_9FLOR</name>
<keyword evidence="2 10" id="KW-0963">Cytoplasm</keyword>
<evidence type="ECO:0000313" key="13">
    <source>
        <dbReference type="Proteomes" id="UP000247409"/>
    </source>
</evidence>
<dbReference type="HAMAP" id="MF_03049">
    <property type="entry name" value="MOCS3_Uba4"/>
    <property type="match status" value="1"/>
</dbReference>
<evidence type="ECO:0000256" key="4">
    <source>
        <dbReference type="ARBA" id="ARBA00022694"/>
    </source>
</evidence>
<dbReference type="InterPro" id="IPR000594">
    <property type="entry name" value="ThiF_NAD_FAD-bd"/>
</dbReference>
<keyword evidence="4 10" id="KW-0819">tRNA processing</keyword>
<feature type="domain" description="Rhodanese" evidence="11">
    <location>
        <begin position="305"/>
        <end position="396"/>
    </location>
</feature>
<dbReference type="Proteomes" id="UP000247409">
    <property type="component" value="Unassembled WGS sequence"/>
</dbReference>
<keyword evidence="13" id="KW-1185">Reference proteome</keyword>
<dbReference type="InterPro" id="IPR001763">
    <property type="entry name" value="Rhodanese-like_dom"/>
</dbReference>
<feature type="binding site" evidence="10">
    <location>
        <position position="93"/>
    </location>
    <ligand>
        <name>ATP</name>
        <dbReference type="ChEBI" id="CHEBI:30616"/>
    </ligand>
</feature>
<dbReference type="Gene3D" id="3.40.50.720">
    <property type="entry name" value="NAD(P)-binding Rossmann-like Domain"/>
    <property type="match status" value="1"/>
</dbReference>
<dbReference type="GO" id="GO:0002143">
    <property type="term" value="P:tRNA wobble position uridine thiolation"/>
    <property type="evidence" value="ECO:0007669"/>
    <property type="project" value="InterPro"/>
</dbReference>
<dbReference type="SUPFAM" id="SSF69572">
    <property type="entry name" value="Activating enzymes of the ubiquitin-like proteins"/>
    <property type="match status" value="1"/>
</dbReference>
<comment type="pathway">
    <text evidence="10">tRNA modification; 5-methoxycarbonylmethyl-2-thiouridine-tRNA biosynthesis.</text>
</comment>
<comment type="caution">
    <text evidence="12">The sequence shown here is derived from an EMBL/GenBank/DDBJ whole genome shotgun (WGS) entry which is preliminary data.</text>
</comment>
<proteinExistence type="inferred from homology"/>
<gene>
    <name evidence="12" type="ORF">BWQ96_01144</name>
</gene>
<reference evidence="12 13" key="1">
    <citation type="journal article" date="2018" name="Mol. Biol. Evol.">
        <title>Analysis of the draft genome of the red seaweed Gracilariopsis chorda provides insights into genome size evolution in Rhodophyta.</title>
        <authorList>
            <person name="Lee J."/>
            <person name="Yang E.C."/>
            <person name="Graf L."/>
            <person name="Yang J.H."/>
            <person name="Qiu H."/>
            <person name="Zel Zion U."/>
            <person name="Chan C.X."/>
            <person name="Stephens T.G."/>
            <person name="Weber A.P.M."/>
            <person name="Boo G.H."/>
            <person name="Boo S.M."/>
            <person name="Kim K.M."/>
            <person name="Shin Y."/>
            <person name="Jung M."/>
            <person name="Lee S.J."/>
            <person name="Yim H.S."/>
            <person name="Lee J.H."/>
            <person name="Bhattacharya D."/>
            <person name="Yoon H.S."/>
        </authorList>
    </citation>
    <scope>NUCLEOTIDE SEQUENCE [LARGE SCALE GENOMIC DNA]</scope>
    <source>
        <strain evidence="12 13">SKKU-2015</strain>
        <tissue evidence="12">Whole body</tissue>
    </source>
</reference>
<keyword evidence="8 10" id="KW-0067">ATP-binding</keyword>
<dbReference type="Pfam" id="PF00899">
    <property type="entry name" value="ThiF"/>
    <property type="match status" value="1"/>
</dbReference>
<comment type="similarity">
    <text evidence="10">In the N-terminal section; belongs to the HesA/MoeB/ThiF family. UBA4 subfamily.</text>
</comment>
<evidence type="ECO:0000256" key="3">
    <source>
        <dbReference type="ARBA" id="ARBA00022679"/>
    </source>
</evidence>
<evidence type="ECO:0000256" key="9">
    <source>
        <dbReference type="ARBA" id="ARBA00023268"/>
    </source>
</evidence>
<dbReference type="PANTHER" id="PTHR10953:SF102">
    <property type="entry name" value="ADENYLYLTRANSFERASE AND SULFURTRANSFERASE MOCS3"/>
    <property type="match status" value="1"/>
</dbReference>
<dbReference type="GO" id="GO:0070566">
    <property type="term" value="F:adenylyltransferase activity"/>
    <property type="evidence" value="ECO:0007669"/>
    <property type="project" value="InterPro"/>
</dbReference>
<feature type="binding site" evidence="10">
    <location>
        <position position="181"/>
    </location>
    <ligand>
        <name>Zn(2+)</name>
        <dbReference type="ChEBI" id="CHEBI:29105"/>
    </ligand>
</feature>
<comment type="cofactor">
    <cofactor evidence="10">
        <name>Zn(2+)</name>
        <dbReference type="ChEBI" id="CHEBI:29105"/>
    </cofactor>
    <text evidence="10">Binds 1 zinc ion per subunit.</text>
</comment>
<dbReference type="PROSITE" id="PS50206">
    <property type="entry name" value="RHODANESE_3"/>
    <property type="match status" value="1"/>
</dbReference>
<feature type="binding site" evidence="10">
    <location>
        <position position="46"/>
    </location>
    <ligand>
        <name>ATP</name>
        <dbReference type="ChEBI" id="CHEBI:30616"/>
    </ligand>
</feature>
<dbReference type="EC" id="2.7.7.-" evidence="10"/>
<protein>
    <recommendedName>
        <fullName evidence="10">Adenylyltransferase and sulfurtransferase MOCS3 homolog</fullName>
    </recommendedName>
    <alternativeName>
        <fullName evidence="10">UBA4 homolog</fullName>
    </alternativeName>
    <alternativeName>
        <fullName evidence="10">Ubiquitin-like protein activator 4 homolog</fullName>
    </alternativeName>
    <domain>
        <recommendedName>
            <fullName evidence="10">Adenylyltransferase</fullName>
            <ecNumber evidence="10">2.7.7.-</ecNumber>
        </recommendedName>
    </domain>
    <domain>
        <recommendedName>
            <fullName evidence="10">Sulfurtransferase</fullName>
            <ecNumber evidence="10">2.8.1.-</ecNumber>
        </recommendedName>
    </domain>
</protein>
<sequence>MNGDSNPSINASDVERYSRQLLIPQFGPSGQQKLEKSRVLVVGLGGLGCPAALYLAGAGVGTIGLVDRPNDVVEKSNLHRQLAHSEARIGTNKVASAAIAIQMLNSNVAIEKHESFEPKNAVQLASSYNLVLDCTDNVASRYLVSDACAVTKTPLLSGSAIGTDGQLTFYCKTADSPCYRCIFPKPPPSSCVGSCDSAGVLGPVPGVIGTLQALEAIKFLSCMNLTEDLDRRMLLFDGSTCTFRTVKIRSRVNGCDMCGESSQLEIPAFDYEGFARGGKSIDKKALDVPSHCRITPEEFAEIRRSGSSYKLIDVRPSQEFDMCHLDEAESWPLKSMEQSAGMDRIAEGTGRLIIVCRRGNASQTALRHFLDAGRTNVCDVIGGLQAWHQVIDNNFPLY</sequence>
<evidence type="ECO:0000256" key="1">
    <source>
        <dbReference type="ARBA" id="ARBA00004514"/>
    </source>
</evidence>
<accession>A0A2V3J3H5</accession>
<feature type="active site" description="Glycyl thioester intermediate; for adenylyltransferase activity" evidence="10">
    <location>
        <position position="195"/>
    </location>
</feature>
<dbReference type="GO" id="GO:0005829">
    <property type="term" value="C:cytosol"/>
    <property type="evidence" value="ECO:0007669"/>
    <property type="project" value="UniProtKB-SubCell"/>
</dbReference>
<keyword evidence="6 10" id="KW-0547">Nucleotide-binding</keyword>
<evidence type="ECO:0000256" key="5">
    <source>
        <dbReference type="ARBA" id="ARBA00022723"/>
    </source>
</evidence>
<evidence type="ECO:0000256" key="8">
    <source>
        <dbReference type="ARBA" id="ARBA00022840"/>
    </source>
</evidence>
<dbReference type="InterPro" id="IPR035985">
    <property type="entry name" value="Ubiquitin-activating_enz"/>
</dbReference>
<dbReference type="NCBIfam" id="NF004281">
    <property type="entry name" value="PRK05690.1"/>
    <property type="match status" value="1"/>
</dbReference>
<feature type="binding site" evidence="10">
    <location>
        <begin position="76"/>
        <end position="80"/>
    </location>
    <ligand>
        <name>ATP</name>
        <dbReference type="ChEBI" id="CHEBI:30616"/>
    </ligand>
</feature>
<evidence type="ECO:0000256" key="6">
    <source>
        <dbReference type="ARBA" id="ARBA00022741"/>
    </source>
</evidence>
<dbReference type="Pfam" id="PF00581">
    <property type="entry name" value="Rhodanese"/>
    <property type="match status" value="1"/>
</dbReference>
<feature type="binding site" evidence="10">
    <location>
        <begin position="136"/>
        <end position="137"/>
    </location>
    <ligand>
        <name>ATP</name>
        <dbReference type="ChEBI" id="CHEBI:30616"/>
    </ligand>
</feature>
<keyword evidence="3 10" id="KW-0808">Transferase</keyword>
<dbReference type="InterPro" id="IPR045886">
    <property type="entry name" value="ThiF/MoeB/HesA"/>
</dbReference>
<dbReference type="GO" id="GO:0046872">
    <property type="term" value="F:metal ion binding"/>
    <property type="evidence" value="ECO:0007669"/>
    <property type="project" value="UniProtKB-KW"/>
</dbReference>
<dbReference type="OrthoDB" id="10261062at2759"/>
<dbReference type="EC" id="2.8.1.-" evidence="10"/>
<feature type="binding site" evidence="10">
    <location>
        <position position="258"/>
    </location>
    <ligand>
        <name>Zn(2+)</name>
        <dbReference type="ChEBI" id="CHEBI:29105"/>
    </ligand>
</feature>
<dbReference type="AlphaFoldDB" id="A0A2V3J3H5"/>
<feature type="binding site" evidence="10">
    <location>
        <position position="255"/>
    </location>
    <ligand>
        <name>Zn(2+)</name>
        <dbReference type="ChEBI" id="CHEBI:29105"/>
    </ligand>
</feature>
<comment type="function">
    <text evidence="10">Plays a central role in 2-thiolation of mcm(5)S(2)U at tRNA wobble positions of cytosolic tRNA(Lys), tRNA(Glu) and tRNA(Gln). Acts by mediating the C-terminal thiocarboxylation of the sulfur carrier URM1. Its N-terminus first activates URM1 as acyl-adenylate (-COAMP), then the persulfide sulfur on the catalytic cysteine is transferred to URM1 to form thiocarboxylation (-COSH) of its C-terminus. The reaction probably involves hydrogen sulfide that is generated from the persulfide intermediate and that acts as nucleophile towards URM1. Subsequently, a transient disulfide bond is formed. Does not use thiosulfate as sulfur donor; NFS1 probably acting as a sulfur donor for thiocarboxylation reactions.</text>
</comment>
<feature type="active site" description="Cysteine persulfide intermediate; for sulfurtransferase activity" evidence="10">
    <location>
        <position position="356"/>
    </location>
</feature>
<comment type="subcellular location">
    <subcellularLocation>
        <location evidence="1">Cytoplasm</location>
        <location evidence="1">Cytosol</location>
    </subcellularLocation>
</comment>
<dbReference type="SMART" id="SM00450">
    <property type="entry name" value="RHOD"/>
    <property type="match status" value="1"/>
</dbReference>
<dbReference type="GO" id="GO:0042292">
    <property type="term" value="F:URM1 activating enzyme activity"/>
    <property type="evidence" value="ECO:0007669"/>
    <property type="project" value="TreeGrafter"/>
</dbReference>
<dbReference type="InterPro" id="IPR036873">
    <property type="entry name" value="Rhodanese-like_dom_sf"/>
</dbReference>
<feature type="binding site" evidence="10">
    <location>
        <position position="67"/>
    </location>
    <ligand>
        <name>ATP</name>
        <dbReference type="ChEBI" id="CHEBI:30616"/>
    </ligand>
</feature>
<keyword evidence="12" id="KW-0548">Nucleotidyltransferase</keyword>
<evidence type="ECO:0000256" key="7">
    <source>
        <dbReference type="ARBA" id="ARBA00022833"/>
    </source>
</evidence>
<dbReference type="PANTHER" id="PTHR10953">
    <property type="entry name" value="UBIQUITIN-ACTIVATING ENZYME E1"/>
    <property type="match status" value="1"/>
</dbReference>
<dbReference type="FunFam" id="3.40.50.720:FF:000033">
    <property type="entry name" value="Adenylyltransferase and sulfurtransferase MOCS3"/>
    <property type="match status" value="1"/>
</dbReference>
<feature type="binding site" evidence="10">
    <location>
        <position position="178"/>
    </location>
    <ligand>
        <name>Zn(2+)</name>
        <dbReference type="ChEBI" id="CHEBI:29105"/>
    </ligand>
</feature>
<dbReference type="GO" id="GO:0005524">
    <property type="term" value="F:ATP binding"/>
    <property type="evidence" value="ECO:0007669"/>
    <property type="project" value="UniProtKB-KW"/>
</dbReference>
<keyword evidence="5 10" id="KW-0479">Metal-binding</keyword>
<evidence type="ECO:0000313" key="12">
    <source>
        <dbReference type="EMBL" id="PXF49006.1"/>
    </source>
</evidence>